<sequence>MAPTTKQKFDNQWMRLTLFLSAISVRNAFVCCMSQSSNHSLASRIDDRWDAAILPSNGSMFFGWQAERRDTAEKEMLKVELGTGRKVHASALASAAVQP</sequence>
<organism evidence="2 3">
    <name type="scientific">Trichoderma simmonsii</name>
    <dbReference type="NCBI Taxonomy" id="1491479"/>
    <lineage>
        <taxon>Eukaryota</taxon>
        <taxon>Fungi</taxon>
        <taxon>Dikarya</taxon>
        <taxon>Ascomycota</taxon>
        <taxon>Pezizomycotina</taxon>
        <taxon>Sordariomycetes</taxon>
        <taxon>Hypocreomycetidae</taxon>
        <taxon>Hypocreales</taxon>
        <taxon>Hypocreaceae</taxon>
        <taxon>Trichoderma</taxon>
    </lineage>
</organism>
<keyword evidence="3" id="KW-1185">Reference proteome</keyword>
<feature type="signal peptide" evidence="1">
    <location>
        <begin position="1"/>
        <end position="28"/>
    </location>
</feature>
<gene>
    <name evidence="2" type="ORF">H0G86_011323</name>
</gene>
<evidence type="ECO:0000313" key="2">
    <source>
        <dbReference type="EMBL" id="QYT04417.1"/>
    </source>
</evidence>
<feature type="chain" id="PRO_5034197463" description="Secreted protein" evidence="1">
    <location>
        <begin position="29"/>
        <end position="99"/>
    </location>
</feature>
<evidence type="ECO:0000313" key="3">
    <source>
        <dbReference type="Proteomes" id="UP000826661"/>
    </source>
</evidence>
<reference evidence="2 3" key="1">
    <citation type="journal article" date="2021" name="BMC Genomics">
        <title>Telomere-to-telomere genome assembly of asparaginase-producing Trichoderma simmonsii.</title>
        <authorList>
            <person name="Chung D."/>
            <person name="Kwon Y.M."/>
            <person name="Yang Y."/>
        </authorList>
    </citation>
    <scope>NUCLEOTIDE SEQUENCE [LARGE SCALE GENOMIC DNA]</scope>
    <source>
        <strain evidence="2 3">GH-Sj1</strain>
    </source>
</reference>
<dbReference type="EMBL" id="CP075869">
    <property type="protein sequence ID" value="QYT04417.1"/>
    <property type="molecule type" value="Genomic_DNA"/>
</dbReference>
<keyword evidence="1" id="KW-0732">Signal</keyword>
<proteinExistence type="predicted"/>
<dbReference type="Proteomes" id="UP000826661">
    <property type="component" value="Chromosome VI"/>
</dbReference>
<evidence type="ECO:0000256" key="1">
    <source>
        <dbReference type="SAM" id="SignalP"/>
    </source>
</evidence>
<evidence type="ECO:0008006" key="4">
    <source>
        <dbReference type="Google" id="ProtNLM"/>
    </source>
</evidence>
<name>A0A8G0PK67_9HYPO</name>
<protein>
    <recommendedName>
        <fullName evidence="4">Secreted protein</fullName>
    </recommendedName>
</protein>
<accession>A0A8G0PK67</accession>
<dbReference type="AlphaFoldDB" id="A0A8G0PK67"/>